<gene>
    <name evidence="1" type="ORF">F7R21_32075</name>
</gene>
<keyword evidence="2" id="KW-1185">Reference proteome</keyword>
<dbReference type="Proteomes" id="UP000430232">
    <property type="component" value="Unassembled WGS sequence"/>
</dbReference>
<reference evidence="1 2" key="1">
    <citation type="submission" date="2019-09" db="EMBL/GenBank/DDBJ databases">
        <title>Draft genome sequences of 48 bacterial type strains from the CCUG.</title>
        <authorList>
            <person name="Tunovic T."/>
            <person name="Pineiro-Iglesias B."/>
            <person name="Unosson C."/>
            <person name="Inganas E."/>
            <person name="Ohlen M."/>
            <person name="Cardew S."/>
            <person name="Jensie-Markopoulos S."/>
            <person name="Salva-Serra F."/>
            <person name="Jaen-Luchoro D."/>
            <person name="Karlsson R."/>
            <person name="Svensson-Stadler L."/>
            <person name="Chun J."/>
            <person name="Moore E."/>
        </authorList>
    </citation>
    <scope>NUCLEOTIDE SEQUENCE [LARGE SCALE GENOMIC DNA]</scope>
    <source>
        <strain evidence="1 2">CCUG 54555</strain>
    </source>
</reference>
<comment type="caution">
    <text evidence="1">The sequence shown here is derived from an EMBL/GenBank/DDBJ whole genome shotgun (WGS) entry which is preliminary data.</text>
</comment>
<accession>A0A6H9SQ48</accession>
<evidence type="ECO:0000313" key="1">
    <source>
        <dbReference type="EMBL" id="KAB0631277.1"/>
    </source>
</evidence>
<dbReference type="RefSeq" id="WP_151068532.1">
    <property type="nucleotide sequence ID" value="NZ_CADFCV010000005.1"/>
</dbReference>
<evidence type="ECO:0000313" key="2">
    <source>
        <dbReference type="Proteomes" id="UP000430232"/>
    </source>
</evidence>
<dbReference type="EMBL" id="VZOJ01000172">
    <property type="protein sequence ID" value="KAB0631277.1"/>
    <property type="molecule type" value="Genomic_DNA"/>
</dbReference>
<dbReference type="AlphaFoldDB" id="A0A6H9SQ48"/>
<proteinExistence type="predicted"/>
<protein>
    <submittedName>
        <fullName evidence="1">Uncharacterized protein</fullName>
    </submittedName>
</protein>
<organism evidence="1 2">
    <name type="scientific">Burkholderia latens</name>
    <dbReference type="NCBI Taxonomy" id="488446"/>
    <lineage>
        <taxon>Bacteria</taxon>
        <taxon>Pseudomonadati</taxon>
        <taxon>Pseudomonadota</taxon>
        <taxon>Betaproteobacteria</taxon>
        <taxon>Burkholderiales</taxon>
        <taxon>Burkholderiaceae</taxon>
        <taxon>Burkholderia</taxon>
        <taxon>Burkholderia cepacia complex</taxon>
    </lineage>
</organism>
<name>A0A6H9SQ48_9BURK</name>
<sequence>MTAQSMLKMRRDASFVRVSPRRFASVPALAASAAGLRDTCMKPKRVRGDAAHVDMLMLAASTGMAREL</sequence>